<proteinExistence type="predicted"/>
<feature type="transmembrane region" description="Helical" evidence="2">
    <location>
        <begin position="12"/>
        <end position="39"/>
    </location>
</feature>
<feature type="compositionally biased region" description="Basic residues" evidence="1">
    <location>
        <begin position="276"/>
        <end position="289"/>
    </location>
</feature>
<feature type="transmembrane region" description="Helical" evidence="2">
    <location>
        <begin position="166"/>
        <end position="185"/>
    </location>
</feature>
<evidence type="ECO:0000313" key="3">
    <source>
        <dbReference type="EMBL" id="KAG7351908.1"/>
    </source>
</evidence>
<protein>
    <recommendedName>
        <fullName evidence="5">Transmembrane protein</fullName>
    </recommendedName>
</protein>
<feature type="compositionally biased region" description="Basic and acidic residues" evidence="1">
    <location>
        <begin position="379"/>
        <end position="388"/>
    </location>
</feature>
<reference evidence="3" key="1">
    <citation type="journal article" date="2021" name="Sci. Rep.">
        <title>Diploid genomic architecture of Nitzschia inconspicua, an elite biomass production diatom.</title>
        <authorList>
            <person name="Oliver A."/>
            <person name="Podell S."/>
            <person name="Pinowska A."/>
            <person name="Traller J.C."/>
            <person name="Smith S.R."/>
            <person name="McClure R."/>
            <person name="Beliaev A."/>
            <person name="Bohutskyi P."/>
            <person name="Hill E.A."/>
            <person name="Rabines A."/>
            <person name="Zheng H."/>
            <person name="Allen L.Z."/>
            <person name="Kuo A."/>
            <person name="Grigoriev I.V."/>
            <person name="Allen A.E."/>
            <person name="Hazlebeck D."/>
            <person name="Allen E.E."/>
        </authorList>
    </citation>
    <scope>NUCLEOTIDE SEQUENCE</scope>
    <source>
        <strain evidence="3">Hildebrandi</strain>
    </source>
</reference>
<feature type="compositionally biased region" description="Low complexity" evidence="1">
    <location>
        <begin position="251"/>
        <end position="275"/>
    </location>
</feature>
<gene>
    <name evidence="3" type="ORF">IV203_007956</name>
</gene>
<evidence type="ECO:0000256" key="2">
    <source>
        <dbReference type="SAM" id="Phobius"/>
    </source>
</evidence>
<comment type="caution">
    <text evidence="3">The sequence shown here is derived from an EMBL/GenBank/DDBJ whole genome shotgun (WGS) entry which is preliminary data.</text>
</comment>
<evidence type="ECO:0008006" key="5">
    <source>
        <dbReference type="Google" id="ProtNLM"/>
    </source>
</evidence>
<sequence length="548" mass="59799">MACFESLLARRVLLWYILLVSFVIFPLTLTLTLGCKFLIVGVDESIREEHQAFGVFNAAVYDLESPGKNFLGCVDYSQFWHEQTNDIAFRGAKFAGGFLLAFTTLATIINLCLQCFSKHGKSWLWGAMRLSYLVSLLSQGAMYSAFASDICTEVDGQDSQCWLGKNGVAGVFNFFFLFGMVVATFHSFPPRNPVFQCWTGDLDNDSSVDICSDDEDVESAVDAASRHDGSVSLFAPSKASSRPSVISKAGSRISATSKKSKSKNASISIVGSQKSSKSKKSSTSKKSKVSSKSSDLKIDQTIKENTTEEEDKISAAADAPVVAEKSEKEAKDSKLPTGSFRASIAKRLWGGSKSKQESLPDVDEGSFKPVAERVFKLETGLKHDREARAQTVQPPTTSNVVIARAVQERARAGGTEEIDSSVRKSKEYPTDLEDSESIQFLKDLAAVTKLGKGGIRVKTTEKGHTVEIVDEYPAKAGEGLNAPYNNDGTDVVKVRTEYYEQGSRTTKEVTHHDGSRTIVTTINSMPSNKIQDDDSISMNLATEKKTKS</sequence>
<evidence type="ECO:0000256" key="1">
    <source>
        <dbReference type="SAM" id="MobiDB-lite"/>
    </source>
</evidence>
<dbReference type="EMBL" id="JAGRRH010000017">
    <property type="protein sequence ID" value="KAG7351908.1"/>
    <property type="molecule type" value="Genomic_DNA"/>
</dbReference>
<keyword evidence="2" id="KW-1133">Transmembrane helix</keyword>
<name>A0A9K3KXY8_9STRA</name>
<feature type="region of interest" description="Disordered" evidence="1">
    <location>
        <begin position="379"/>
        <end position="432"/>
    </location>
</feature>
<evidence type="ECO:0000313" key="4">
    <source>
        <dbReference type="Proteomes" id="UP000693970"/>
    </source>
</evidence>
<feature type="compositionally biased region" description="Basic and acidic residues" evidence="1">
    <location>
        <begin position="294"/>
        <end position="306"/>
    </location>
</feature>
<feature type="compositionally biased region" description="Basic and acidic residues" evidence="1">
    <location>
        <begin position="420"/>
        <end position="429"/>
    </location>
</feature>
<organism evidence="3 4">
    <name type="scientific">Nitzschia inconspicua</name>
    <dbReference type="NCBI Taxonomy" id="303405"/>
    <lineage>
        <taxon>Eukaryota</taxon>
        <taxon>Sar</taxon>
        <taxon>Stramenopiles</taxon>
        <taxon>Ochrophyta</taxon>
        <taxon>Bacillariophyta</taxon>
        <taxon>Bacillariophyceae</taxon>
        <taxon>Bacillariophycidae</taxon>
        <taxon>Bacillariales</taxon>
        <taxon>Bacillariaceae</taxon>
        <taxon>Nitzschia</taxon>
    </lineage>
</organism>
<accession>A0A9K3KXY8</accession>
<feature type="transmembrane region" description="Helical" evidence="2">
    <location>
        <begin position="94"/>
        <end position="116"/>
    </location>
</feature>
<keyword evidence="2" id="KW-0472">Membrane</keyword>
<keyword evidence="4" id="KW-1185">Reference proteome</keyword>
<dbReference type="AlphaFoldDB" id="A0A9K3KXY8"/>
<reference evidence="3" key="2">
    <citation type="submission" date="2021-04" db="EMBL/GenBank/DDBJ databases">
        <authorList>
            <person name="Podell S."/>
        </authorList>
    </citation>
    <scope>NUCLEOTIDE SEQUENCE</scope>
    <source>
        <strain evidence="3">Hildebrandi</strain>
    </source>
</reference>
<dbReference type="Proteomes" id="UP000693970">
    <property type="component" value="Unassembled WGS sequence"/>
</dbReference>
<dbReference type="OrthoDB" id="10585958at2759"/>
<keyword evidence="2" id="KW-0812">Transmembrane</keyword>
<feature type="compositionally biased region" description="Basic and acidic residues" evidence="1">
    <location>
        <begin position="324"/>
        <end position="334"/>
    </location>
</feature>
<feature type="region of interest" description="Disordered" evidence="1">
    <location>
        <begin position="523"/>
        <end position="548"/>
    </location>
</feature>
<feature type="region of interest" description="Disordered" evidence="1">
    <location>
        <begin position="233"/>
        <end position="337"/>
    </location>
</feature>
<feature type="compositionally biased region" description="Polar residues" evidence="1">
    <location>
        <begin position="390"/>
        <end position="400"/>
    </location>
</feature>